<gene>
    <name evidence="1" type="ORF">METZ01_LOCUS513996</name>
</gene>
<organism evidence="1">
    <name type="scientific">marine metagenome</name>
    <dbReference type="NCBI Taxonomy" id="408172"/>
    <lineage>
        <taxon>unclassified sequences</taxon>
        <taxon>metagenomes</taxon>
        <taxon>ecological metagenomes</taxon>
    </lineage>
</organism>
<dbReference type="EMBL" id="UINC01229436">
    <property type="protein sequence ID" value="SVE61142.1"/>
    <property type="molecule type" value="Genomic_DNA"/>
</dbReference>
<reference evidence="1" key="1">
    <citation type="submission" date="2018-05" db="EMBL/GenBank/DDBJ databases">
        <authorList>
            <person name="Lanie J.A."/>
            <person name="Ng W.-L."/>
            <person name="Kazmierczak K.M."/>
            <person name="Andrzejewski T.M."/>
            <person name="Davidsen T.M."/>
            <person name="Wayne K.J."/>
            <person name="Tettelin H."/>
            <person name="Glass J.I."/>
            <person name="Rusch D."/>
            <person name="Podicherti R."/>
            <person name="Tsui H.-C.T."/>
            <person name="Winkler M.E."/>
        </authorList>
    </citation>
    <scope>NUCLEOTIDE SEQUENCE</scope>
</reference>
<proteinExistence type="predicted"/>
<sequence>MGMKPKQVSDEQAIQLTSNGHVYAPKSLLKGMTEHFINSELSGSKLKRI</sequence>
<name>A0A383EW33_9ZZZZ</name>
<protein>
    <submittedName>
        <fullName evidence="1">Uncharacterized protein</fullName>
    </submittedName>
</protein>
<evidence type="ECO:0000313" key="1">
    <source>
        <dbReference type="EMBL" id="SVE61142.1"/>
    </source>
</evidence>
<accession>A0A383EW33</accession>
<dbReference type="AlphaFoldDB" id="A0A383EW33"/>